<organism evidence="3 4">
    <name type="scientific">Pseudolycoriella hygida</name>
    <dbReference type="NCBI Taxonomy" id="35572"/>
    <lineage>
        <taxon>Eukaryota</taxon>
        <taxon>Metazoa</taxon>
        <taxon>Ecdysozoa</taxon>
        <taxon>Arthropoda</taxon>
        <taxon>Hexapoda</taxon>
        <taxon>Insecta</taxon>
        <taxon>Pterygota</taxon>
        <taxon>Neoptera</taxon>
        <taxon>Endopterygota</taxon>
        <taxon>Diptera</taxon>
        <taxon>Nematocera</taxon>
        <taxon>Sciaroidea</taxon>
        <taxon>Sciaridae</taxon>
        <taxon>Pseudolycoriella</taxon>
    </lineage>
</organism>
<proteinExistence type="predicted"/>
<keyword evidence="2" id="KW-1133">Transmembrane helix</keyword>
<evidence type="ECO:0000256" key="2">
    <source>
        <dbReference type="SAM" id="Phobius"/>
    </source>
</evidence>
<name>A0A9Q0RY13_9DIPT</name>
<evidence type="ECO:0000313" key="4">
    <source>
        <dbReference type="Proteomes" id="UP001151699"/>
    </source>
</evidence>
<accession>A0A9Q0RY13</accession>
<sequence>SENVYGITRANPTSAALTVNNEISPVTVQPSKDLKSGESRLFNDPLPEYYKGPMSSAELEREKNRDRYGLSRPDQVEHRDSGSGFVTSYGTSATFGSNRYTPATGYGNRERDRISVGHYGSGSSYYGGSSGYGYDNPRGAYGPPQVVDYPHWGTNGGYGDGVYGVGGYDGINIGGKHIPKSHLIPLAGAALLGLAAILVANPMLLQLGVVSGKRKRR</sequence>
<keyword evidence="4" id="KW-1185">Reference proteome</keyword>
<evidence type="ECO:0000256" key="1">
    <source>
        <dbReference type="SAM" id="MobiDB-lite"/>
    </source>
</evidence>
<keyword evidence="2" id="KW-0812">Transmembrane</keyword>
<dbReference type="AlphaFoldDB" id="A0A9Q0RY13"/>
<feature type="transmembrane region" description="Helical" evidence="2">
    <location>
        <begin position="186"/>
        <end position="210"/>
    </location>
</feature>
<comment type="caution">
    <text evidence="3">The sequence shown here is derived from an EMBL/GenBank/DDBJ whole genome shotgun (WGS) entry which is preliminary data.</text>
</comment>
<feature type="region of interest" description="Disordered" evidence="1">
    <location>
        <begin position="28"/>
        <end position="85"/>
    </location>
</feature>
<feature type="non-terminal residue" evidence="3">
    <location>
        <position position="1"/>
    </location>
</feature>
<protein>
    <submittedName>
        <fullName evidence="3">Uncharacterized protein</fullName>
    </submittedName>
</protein>
<dbReference type="EMBL" id="WJQU01000004">
    <property type="protein sequence ID" value="KAJ6636626.1"/>
    <property type="molecule type" value="Genomic_DNA"/>
</dbReference>
<dbReference type="Proteomes" id="UP001151699">
    <property type="component" value="Chromosome C"/>
</dbReference>
<gene>
    <name evidence="3" type="ORF">Bhyg_15217</name>
</gene>
<evidence type="ECO:0000313" key="3">
    <source>
        <dbReference type="EMBL" id="KAJ6636626.1"/>
    </source>
</evidence>
<keyword evidence="2" id="KW-0472">Membrane</keyword>
<feature type="compositionally biased region" description="Basic and acidic residues" evidence="1">
    <location>
        <begin position="58"/>
        <end position="81"/>
    </location>
</feature>
<feature type="non-terminal residue" evidence="3">
    <location>
        <position position="217"/>
    </location>
</feature>
<reference evidence="3" key="1">
    <citation type="submission" date="2022-07" db="EMBL/GenBank/DDBJ databases">
        <authorList>
            <person name="Trinca V."/>
            <person name="Uliana J.V.C."/>
            <person name="Torres T.T."/>
            <person name="Ward R.J."/>
            <person name="Monesi N."/>
        </authorList>
    </citation>
    <scope>NUCLEOTIDE SEQUENCE</scope>
    <source>
        <strain evidence="3">HSMRA1968</strain>
        <tissue evidence="3">Whole embryos</tissue>
    </source>
</reference>
<dbReference type="OrthoDB" id="6423999at2759"/>